<dbReference type="GeneID" id="92210551"/>
<dbReference type="Proteomes" id="UP001497383">
    <property type="component" value="Chromosome 7"/>
</dbReference>
<evidence type="ECO:0000313" key="3">
    <source>
        <dbReference type="Proteomes" id="UP001497383"/>
    </source>
</evidence>
<evidence type="ECO:0000259" key="1">
    <source>
        <dbReference type="Pfam" id="PF16860"/>
    </source>
</evidence>
<dbReference type="PANTHER" id="PTHR47106:SF1">
    <property type="entry name" value="COILED-COIL-HELIX-COILED-COIL-HELIX DOMAIN-CONTAINING PROTEIN 5"/>
    <property type="match status" value="1"/>
</dbReference>
<dbReference type="Pfam" id="PF16860">
    <property type="entry name" value="CX9C"/>
    <property type="match status" value="1"/>
</dbReference>
<dbReference type="PANTHER" id="PTHR47106">
    <property type="entry name" value="COILED-COIL-HELIX-COILED-COIL-HELIX DOMAIN-CONTAINING PROTEIN 5"/>
    <property type="match status" value="1"/>
</dbReference>
<dbReference type="Gene3D" id="1.10.287.2900">
    <property type="match status" value="2"/>
</dbReference>
<dbReference type="RefSeq" id="XP_066832293.1">
    <property type="nucleotide sequence ID" value="XM_066975678.1"/>
</dbReference>
<sequence length="106" mass="11810">MLRQPKGGALDQILLEDIARYCPSQFLAFHQCMASPQPDPESCLKQQVSLTKCIKTAVPSFQKIQSQCSGKLQAYEACLKINRSNEAKCTHELEDLRSCSFGSITK</sequence>
<evidence type="ECO:0000313" key="2">
    <source>
        <dbReference type="EMBL" id="CAK9441487.1"/>
    </source>
</evidence>
<dbReference type="PROSITE" id="PS51808">
    <property type="entry name" value="CHCH"/>
    <property type="match status" value="1"/>
</dbReference>
<dbReference type="InterPro" id="IPR016611">
    <property type="entry name" value="Mix14"/>
</dbReference>
<organism evidence="2 3">
    <name type="scientific">Lodderomyces beijingensis</name>
    <dbReference type="NCBI Taxonomy" id="1775926"/>
    <lineage>
        <taxon>Eukaryota</taxon>
        <taxon>Fungi</taxon>
        <taxon>Dikarya</taxon>
        <taxon>Ascomycota</taxon>
        <taxon>Saccharomycotina</taxon>
        <taxon>Pichiomycetes</taxon>
        <taxon>Debaryomycetaceae</taxon>
        <taxon>Candida/Lodderomyces clade</taxon>
        <taxon>Lodderomyces</taxon>
    </lineage>
</organism>
<dbReference type="InterPro" id="IPR052848">
    <property type="entry name" value="CHCH_domain-containing_protein"/>
</dbReference>
<dbReference type="EMBL" id="OZ022411">
    <property type="protein sequence ID" value="CAK9441487.1"/>
    <property type="molecule type" value="Genomic_DNA"/>
</dbReference>
<gene>
    <name evidence="2" type="ORF">LODBEIA_P53550</name>
</gene>
<name>A0ABP0ZVG7_9ASCO</name>
<reference evidence="2 3" key="1">
    <citation type="submission" date="2024-03" db="EMBL/GenBank/DDBJ databases">
        <authorList>
            <person name="Brejova B."/>
        </authorList>
    </citation>
    <scope>NUCLEOTIDE SEQUENCE [LARGE SCALE GENOMIC DNA]</scope>
    <source>
        <strain evidence="2 3">CBS 14171</strain>
    </source>
</reference>
<proteinExistence type="predicted"/>
<feature type="domain" description="IMS import disulfide relay-system CHCH-CHCH-like Cx9C" evidence="1">
    <location>
        <begin position="15"/>
        <end position="58"/>
    </location>
</feature>
<keyword evidence="3" id="KW-1185">Reference proteome</keyword>
<accession>A0ABP0ZVG7</accession>
<dbReference type="InterPro" id="IPR031731">
    <property type="entry name" value="CX9C"/>
</dbReference>
<dbReference type="PIRSF" id="PIRSF013232">
    <property type="entry name" value="UCP013232"/>
    <property type="match status" value="1"/>
</dbReference>
<protein>
    <recommendedName>
        <fullName evidence="1">IMS import disulfide relay-system CHCH-CHCH-like Cx9C domain-containing protein</fullName>
    </recommendedName>
</protein>